<reference evidence="2" key="1">
    <citation type="journal article" date="2014" name="Int. J. Syst. Evol. Microbiol.">
        <title>Complete genome sequence of Corynebacterium casei LMG S-19264T (=DSM 44701T), isolated from a smear-ripened cheese.</title>
        <authorList>
            <consortium name="US DOE Joint Genome Institute (JGI-PGF)"/>
            <person name="Walter F."/>
            <person name="Albersmeier A."/>
            <person name="Kalinowski J."/>
            <person name="Ruckert C."/>
        </authorList>
    </citation>
    <scope>NUCLEOTIDE SEQUENCE</scope>
    <source>
        <strain evidence="2">CGMCC 1.8984</strain>
    </source>
</reference>
<dbReference type="EMBL" id="BMMD01000032">
    <property type="protein sequence ID" value="GGJ93253.1"/>
    <property type="molecule type" value="Genomic_DNA"/>
</dbReference>
<organism evidence="2 3">
    <name type="scientific">Agromyces bauzanensis</name>
    <dbReference type="NCBI Taxonomy" id="1308924"/>
    <lineage>
        <taxon>Bacteria</taxon>
        <taxon>Bacillati</taxon>
        <taxon>Actinomycetota</taxon>
        <taxon>Actinomycetes</taxon>
        <taxon>Micrococcales</taxon>
        <taxon>Microbacteriaceae</taxon>
        <taxon>Agromyces</taxon>
    </lineage>
</organism>
<dbReference type="AlphaFoldDB" id="A0A917PUQ5"/>
<name>A0A917PUQ5_9MICO</name>
<comment type="caution">
    <text evidence="2">The sequence shown here is derived from an EMBL/GenBank/DDBJ whole genome shotgun (WGS) entry which is preliminary data.</text>
</comment>
<evidence type="ECO:0000256" key="1">
    <source>
        <dbReference type="SAM" id="MobiDB-lite"/>
    </source>
</evidence>
<protein>
    <submittedName>
        <fullName evidence="2">Uncharacterized protein</fullName>
    </submittedName>
</protein>
<evidence type="ECO:0000313" key="2">
    <source>
        <dbReference type="EMBL" id="GGJ93253.1"/>
    </source>
</evidence>
<gene>
    <name evidence="2" type="ORF">GCM10011372_34680</name>
</gene>
<reference evidence="2" key="2">
    <citation type="submission" date="2020-09" db="EMBL/GenBank/DDBJ databases">
        <authorList>
            <person name="Sun Q."/>
            <person name="Zhou Y."/>
        </authorList>
    </citation>
    <scope>NUCLEOTIDE SEQUENCE</scope>
    <source>
        <strain evidence="2">CGMCC 1.8984</strain>
    </source>
</reference>
<feature type="region of interest" description="Disordered" evidence="1">
    <location>
        <begin position="71"/>
        <end position="99"/>
    </location>
</feature>
<accession>A0A917PUQ5</accession>
<evidence type="ECO:0000313" key="3">
    <source>
        <dbReference type="Proteomes" id="UP000636956"/>
    </source>
</evidence>
<dbReference type="Proteomes" id="UP000636956">
    <property type="component" value="Unassembled WGS sequence"/>
</dbReference>
<keyword evidence="3" id="KW-1185">Reference proteome</keyword>
<sequence length="99" mass="10405">MVASDTPVFTIVMARPSRSAGTSWAVTASDMAQKPAIDMPSSRRAASMIQNTGAMATSTFDAIANMVSPAITQRRSRRGRPDTMSGPPTMPMTLVGVTS</sequence>
<proteinExistence type="predicted"/>